<feature type="region of interest" description="Disordered" evidence="1">
    <location>
        <begin position="356"/>
        <end position="377"/>
    </location>
</feature>
<evidence type="ECO:0000256" key="1">
    <source>
        <dbReference type="SAM" id="MobiDB-lite"/>
    </source>
</evidence>
<gene>
    <name evidence="2" type="ORF">H6P81_020698</name>
</gene>
<dbReference type="Proteomes" id="UP000825729">
    <property type="component" value="Unassembled WGS sequence"/>
</dbReference>
<dbReference type="InterPro" id="IPR056852">
    <property type="entry name" value="AK17A/B"/>
</dbReference>
<name>A0AAV7DW34_ARIFI</name>
<feature type="region of interest" description="Disordered" evidence="1">
    <location>
        <begin position="1"/>
        <end position="36"/>
    </location>
</feature>
<proteinExistence type="predicted"/>
<evidence type="ECO:0000313" key="3">
    <source>
        <dbReference type="Proteomes" id="UP000825729"/>
    </source>
</evidence>
<dbReference type="AlphaFoldDB" id="A0AAV7DW34"/>
<protein>
    <submittedName>
        <fullName evidence="2">Uncharacterized protein</fullName>
    </submittedName>
</protein>
<comment type="caution">
    <text evidence="2">The sequence shown here is derived from an EMBL/GenBank/DDBJ whole genome shotgun (WGS) entry which is preliminary data.</text>
</comment>
<dbReference type="PANTHER" id="PTHR12484:SF4">
    <property type="entry name" value="A-KINASE ANCHOR PROTEIN 17A"/>
    <property type="match status" value="1"/>
</dbReference>
<reference evidence="2 3" key="1">
    <citation type="submission" date="2021-07" db="EMBL/GenBank/DDBJ databases">
        <title>The Aristolochia fimbriata genome: insights into angiosperm evolution, floral development and chemical biosynthesis.</title>
        <authorList>
            <person name="Jiao Y."/>
        </authorList>
    </citation>
    <scope>NUCLEOTIDE SEQUENCE [LARGE SCALE GENOMIC DNA]</scope>
    <source>
        <strain evidence="2">IBCAS-2021</strain>
        <tissue evidence="2">Leaf</tissue>
    </source>
</reference>
<organism evidence="2 3">
    <name type="scientific">Aristolochia fimbriata</name>
    <name type="common">White veined hardy Dutchman's pipe vine</name>
    <dbReference type="NCBI Taxonomy" id="158543"/>
    <lineage>
        <taxon>Eukaryota</taxon>
        <taxon>Viridiplantae</taxon>
        <taxon>Streptophyta</taxon>
        <taxon>Embryophyta</taxon>
        <taxon>Tracheophyta</taxon>
        <taxon>Spermatophyta</taxon>
        <taxon>Magnoliopsida</taxon>
        <taxon>Magnoliidae</taxon>
        <taxon>Piperales</taxon>
        <taxon>Aristolochiaceae</taxon>
        <taxon>Aristolochia</taxon>
    </lineage>
</organism>
<keyword evidence="3" id="KW-1185">Reference proteome</keyword>
<accession>A0AAV7DW34</accession>
<dbReference type="Pfam" id="PF25015">
    <property type="entry name" value="RBD_AKAP-17A"/>
    <property type="match status" value="1"/>
</dbReference>
<dbReference type="PANTHER" id="PTHR12484">
    <property type="entry name" value="B-LYMPHOCYTE ANTIGEN-RELATED"/>
    <property type="match status" value="1"/>
</dbReference>
<evidence type="ECO:0000313" key="2">
    <source>
        <dbReference type="EMBL" id="KAG9440533.1"/>
    </source>
</evidence>
<dbReference type="EMBL" id="JAINDJ010000008">
    <property type="protein sequence ID" value="KAG9440533.1"/>
    <property type="molecule type" value="Genomic_DNA"/>
</dbReference>
<sequence>MMSTNTTDRPRYLGFYSDELGSSGQRGGQGGEERMSQRSLQFLPSIEPLELPNNLSLTPRVKLLLTIFRKDPSPTPVDEWKLKSSLLDFLKASLSLSVADEDVQVQRAEDLKKRKREDPVAIGTLCIRELGFLKKGKEKKVVGVDEDNDVKVLDARFLEWRKSVVGKLDGMELNIEGAKFQLNVELPVENNFEWTKLSWEGISGLGSYNRGSYTRGASQRPDTLVLEGLPSRWFAEPRVSSKPSMLVTHTIFSALGKIRNLNVAGYDDLGKTPGDAVAGAIMPGLQCKIQIQLERHEDFSNAFKVLCGRSMQKQGSPLRADYKVTWDKDGIFRHKMQQRPERNQMQEKNYFRNEVSRFPAGLTRSGNDMSRPKRFRE</sequence>